<accession>A0ABQ7N559</accession>
<keyword evidence="2" id="KW-1185">Reference proteome</keyword>
<evidence type="ECO:0000313" key="1">
    <source>
        <dbReference type="EMBL" id="KAG5406051.1"/>
    </source>
</evidence>
<dbReference type="EMBL" id="JADBGQ010000003">
    <property type="protein sequence ID" value="KAG5406051.1"/>
    <property type="molecule type" value="Genomic_DNA"/>
</dbReference>
<name>A0ABQ7N559_BRACM</name>
<comment type="caution">
    <text evidence="1">The sequence shown here is derived from an EMBL/GenBank/DDBJ whole genome shotgun (WGS) entry which is preliminary data.</text>
</comment>
<evidence type="ECO:0000313" key="2">
    <source>
        <dbReference type="Proteomes" id="UP000823674"/>
    </source>
</evidence>
<protein>
    <submittedName>
        <fullName evidence="1">Uncharacterized protein</fullName>
    </submittedName>
</protein>
<reference evidence="1 2" key="1">
    <citation type="submission" date="2021-03" db="EMBL/GenBank/DDBJ databases">
        <authorList>
            <person name="King G.J."/>
            <person name="Bancroft I."/>
            <person name="Baten A."/>
            <person name="Bloomfield J."/>
            <person name="Borpatragohain P."/>
            <person name="He Z."/>
            <person name="Irish N."/>
            <person name="Irwin J."/>
            <person name="Liu K."/>
            <person name="Mauleon R.P."/>
            <person name="Moore J."/>
            <person name="Morris R."/>
            <person name="Ostergaard L."/>
            <person name="Wang B."/>
            <person name="Wells R."/>
        </authorList>
    </citation>
    <scope>NUCLEOTIDE SEQUENCE [LARGE SCALE GENOMIC DNA]</scope>
    <source>
        <strain evidence="1">R-o-18</strain>
        <tissue evidence="1">Leaf</tissue>
    </source>
</reference>
<organism evidence="1 2">
    <name type="scientific">Brassica rapa subsp. trilocularis</name>
    <dbReference type="NCBI Taxonomy" id="1813537"/>
    <lineage>
        <taxon>Eukaryota</taxon>
        <taxon>Viridiplantae</taxon>
        <taxon>Streptophyta</taxon>
        <taxon>Embryophyta</taxon>
        <taxon>Tracheophyta</taxon>
        <taxon>Spermatophyta</taxon>
        <taxon>Magnoliopsida</taxon>
        <taxon>eudicotyledons</taxon>
        <taxon>Gunneridae</taxon>
        <taxon>Pentapetalae</taxon>
        <taxon>rosids</taxon>
        <taxon>malvids</taxon>
        <taxon>Brassicales</taxon>
        <taxon>Brassicaceae</taxon>
        <taxon>Brassiceae</taxon>
        <taxon>Brassica</taxon>
    </lineage>
</organism>
<proteinExistence type="predicted"/>
<sequence>MIYVHCLTHISKNESSTHEITWRMFSTQLRSSSKKNQIKRSSDEGVMKFANQETFSSREFGPYGSSSPHLGPYREGTTWFRQTWTLAEEWLALDRGYIKSNSASLDDPFNPYQF</sequence>
<gene>
    <name evidence="1" type="primary">A03g505280.1_BraROA</name>
    <name evidence="1" type="ORF">IGI04_012170</name>
</gene>
<dbReference type="Proteomes" id="UP000823674">
    <property type="component" value="Chromosome A03"/>
</dbReference>